<keyword evidence="8" id="KW-1185">Reference proteome</keyword>
<feature type="transmembrane region" description="Helical" evidence="6">
    <location>
        <begin position="149"/>
        <end position="170"/>
    </location>
</feature>
<dbReference type="Proteomes" id="UP000256388">
    <property type="component" value="Unassembled WGS sequence"/>
</dbReference>
<dbReference type="PANTHER" id="PTHR39087">
    <property type="entry name" value="UPF0104 MEMBRANE PROTEIN MJ1595"/>
    <property type="match status" value="1"/>
</dbReference>
<evidence type="ECO:0000256" key="2">
    <source>
        <dbReference type="ARBA" id="ARBA00022475"/>
    </source>
</evidence>
<keyword evidence="2" id="KW-1003">Cell membrane</keyword>
<reference evidence="7 8" key="1">
    <citation type="submission" date="2018-08" db="EMBL/GenBank/DDBJ databases">
        <title>Genomic Encyclopedia of Type Strains, Phase IV (KMG-IV): sequencing the most valuable type-strain genomes for metagenomic binning, comparative biology and taxonomic classification.</title>
        <authorList>
            <person name="Goeker M."/>
        </authorList>
    </citation>
    <scope>NUCLEOTIDE SEQUENCE [LARGE SCALE GENOMIC DNA]</scope>
    <source>
        <strain evidence="7 8">DSM 23923</strain>
    </source>
</reference>
<gene>
    <name evidence="7" type="ORF">DFR64_0285</name>
</gene>
<feature type="transmembrane region" description="Helical" evidence="6">
    <location>
        <begin position="328"/>
        <end position="349"/>
    </location>
</feature>
<dbReference type="RefSeq" id="WP_116223610.1">
    <property type="nucleotide sequence ID" value="NZ_AP018437.1"/>
</dbReference>
<evidence type="ECO:0000256" key="6">
    <source>
        <dbReference type="SAM" id="Phobius"/>
    </source>
</evidence>
<protein>
    <recommendedName>
        <fullName evidence="9">Lysylphosphatidylglycerol synthase-like protein</fullName>
    </recommendedName>
</protein>
<keyword evidence="3 6" id="KW-0812">Transmembrane</keyword>
<evidence type="ECO:0000313" key="8">
    <source>
        <dbReference type="Proteomes" id="UP000256388"/>
    </source>
</evidence>
<sequence length="359" mass="38571">MTEPQPKHNNLEPGIHIGKIVISKFVLSIIEKIVLLGILALAVFFLLPQLSSIENSLKVLATLKPWAISLALAAQFISYWGNGLTTSECVKLSGNRITALRGLLIALASASIGLVAGGMFGSTASTFRWVKASGGGNDGSSLAASLPPIFVDIALLAVAVIGMLFLLFVHDLTRTQVISFSLITLLLIALAVLCILAVKHQKAAIEKILVILAKIYALIRKDFSEQQTRNNLEKLFATGAYLIRDGWKGPLKGASINILFDMLTLYFVFLASGNNISVFVLIAGYGLPWLIGRMAFIFPGGVGVIESTMVAMYATLGVDNSIATVVVLVYRVISFWIPSILGFVILPILNAITNDTNLK</sequence>
<dbReference type="PANTHER" id="PTHR39087:SF2">
    <property type="entry name" value="UPF0104 MEMBRANE PROTEIN MJ1595"/>
    <property type="match status" value="1"/>
</dbReference>
<feature type="transmembrane region" description="Helical" evidence="6">
    <location>
        <begin position="294"/>
        <end position="316"/>
    </location>
</feature>
<evidence type="ECO:0008006" key="9">
    <source>
        <dbReference type="Google" id="ProtNLM"/>
    </source>
</evidence>
<evidence type="ECO:0000256" key="5">
    <source>
        <dbReference type="ARBA" id="ARBA00023136"/>
    </source>
</evidence>
<dbReference type="GO" id="GO:0005886">
    <property type="term" value="C:plasma membrane"/>
    <property type="evidence" value="ECO:0007669"/>
    <property type="project" value="UniProtKB-SubCell"/>
</dbReference>
<dbReference type="NCBIfam" id="TIGR00374">
    <property type="entry name" value="flippase-like domain"/>
    <property type="match status" value="1"/>
</dbReference>
<feature type="transmembrane region" description="Helical" evidence="6">
    <location>
        <begin position="59"/>
        <end position="80"/>
    </location>
</feature>
<keyword evidence="5 6" id="KW-0472">Membrane</keyword>
<evidence type="ECO:0000256" key="4">
    <source>
        <dbReference type="ARBA" id="ARBA00022989"/>
    </source>
</evidence>
<evidence type="ECO:0000256" key="3">
    <source>
        <dbReference type="ARBA" id="ARBA00022692"/>
    </source>
</evidence>
<dbReference type="Pfam" id="PF03706">
    <property type="entry name" value="LPG_synthase_TM"/>
    <property type="match status" value="1"/>
</dbReference>
<evidence type="ECO:0000256" key="1">
    <source>
        <dbReference type="ARBA" id="ARBA00004651"/>
    </source>
</evidence>
<keyword evidence="4 6" id="KW-1133">Transmembrane helix</keyword>
<feature type="transmembrane region" description="Helical" evidence="6">
    <location>
        <begin position="100"/>
        <end position="121"/>
    </location>
</feature>
<feature type="transmembrane region" description="Helical" evidence="6">
    <location>
        <begin position="20"/>
        <end position="47"/>
    </location>
</feature>
<feature type="transmembrane region" description="Helical" evidence="6">
    <location>
        <begin position="176"/>
        <end position="198"/>
    </location>
</feature>
<feature type="transmembrane region" description="Helical" evidence="6">
    <location>
        <begin position="258"/>
        <end position="282"/>
    </location>
</feature>
<dbReference type="OrthoDB" id="151855at2"/>
<dbReference type="EMBL" id="QUMS01000001">
    <property type="protein sequence ID" value="REG10427.1"/>
    <property type="molecule type" value="Genomic_DNA"/>
</dbReference>
<proteinExistence type="predicted"/>
<comment type="subcellular location">
    <subcellularLocation>
        <location evidence="1">Cell membrane</location>
        <topology evidence="1">Multi-pass membrane protein</topology>
    </subcellularLocation>
</comment>
<dbReference type="AlphaFoldDB" id="A0A347ZUK5"/>
<evidence type="ECO:0000313" key="7">
    <source>
        <dbReference type="EMBL" id="REG10427.1"/>
    </source>
</evidence>
<name>A0A347ZUK5_9CHLR</name>
<accession>A0A347ZUK5</accession>
<dbReference type="InterPro" id="IPR022791">
    <property type="entry name" value="L-PG_synthase/AglD"/>
</dbReference>
<organism evidence="7 8">
    <name type="scientific">Pelolinea submarina</name>
    <dbReference type="NCBI Taxonomy" id="913107"/>
    <lineage>
        <taxon>Bacteria</taxon>
        <taxon>Bacillati</taxon>
        <taxon>Chloroflexota</taxon>
        <taxon>Anaerolineae</taxon>
        <taxon>Anaerolineales</taxon>
        <taxon>Anaerolineaceae</taxon>
        <taxon>Pelolinea</taxon>
    </lineage>
</organism>
<comment type="caution">
    <text evidence="7">The sequence shown here is derived from an EMBL/GenBank/DDBJ whole genome shotgun (WGS) entry which is preliminary data.</text>
</comment>